<dbReference type="RefSeq" id="WP_021170145.1">
    <property type="nucleotide sequence ID" value="NZ_CTRP01000014.1"/>
</dbReference>
<dbReference type="SUPFAM" id="SSF56300">
    <property type="entry name" value="Metallo-dependent phosphatases"/>
    <property type="match status" value="1"/>
</dbReference>
<dbReference type="Gene3D" id="3.60.21.10">
    <property type="match status" value="1"/>
</dbReference>
<dbReference type="Proteomes" id="UP000049855">
    <property type="component" value="Unassembled WGS sequence"/>
</dbReference>
<feature type="domain" description="Calcineurin-like phosphoesterase" evidence="1">
    <location>
        <begin position="1"/>
        <end position="224"/>
    </location>
</feature>
<gene>
    <name evidence="2" type="ORF">SpAn4DRAFT_0597</name>
</gene>
<dbReference type="PANTHER" id="PTHR30337">
    <property type="entry name" value="COMPONENT OF ATP-DEPENDENT DSDNA EXONUCLEASE"/>
    <property type="match status" value="1"/>
</dbReference>
<dbReference type="GO" id="GO:0016787">
    <property type="term" value="F:hydrolase activity"/>
    <property type="evidence" value="ECO:0007669"/>
    <property type="project" value="InterPro"/>
</dbReference>
<dbReference type="PANTHER" id="PTHR30337:SF0">
    <property type="entry name" value="NUCLEASE SBCCD SUBUNIT D"/>
    <property type="match status" value="1"/>
</dbReference>
<dbReference type="InterPro" id="IPR050535">
    <property type="entry name" value="DNA_Repair-Maintenance_Comp"/>
</dbReference>
<protein>
    <submittedName>
        <fullName evidence="2">DNA double-strand break repair protein Mre11</fullName>
    </submittedName>
</protein>
<reference evidence="3" key="1">
    <citation type="submission" date="2015-03" db="EMBL/GenBank/DDBJ databases">
        <authorList>
            <person name="Nijsse Bart"/>
        </authorList>
    </citation>
    <scope>NUCLEOTIDE SEQUENCE [LARGE SCALE GENOMIC DNA]</scope>
</reference>
<name>A0A0U1L3P5_9FIRM</name>
<dbReference type="Pfam" id="PF00149">
    <property type="entry name" value="Metallophos"/>
    <property type="match status" value="1"/>
</dbReference>
<accession>A0A0U1L3P5</accession>
<proteinExistence type="predicted"/>
<keyword evidence="3" id="KW-1185">Reference proteome</keyword>
<evidence type="ECO:0000313" key="3">
    <source>
        <dbReference type="Proteomes" id="UP000049855"/>
    </source>
</evidence>
<dbReference type="InterPro" id="IPR004843">
    <property type="entry name" value="Calcineurin-like_PHP"/>
</dbReference>
<evidence type="ECO:0000259" key="1">
    <source>
        <dbReference type="Pfam" id="PF00149"/>
    </source>
</evidence>
<dbReference type="AlphaFoldDB" id="A0A0U1L3P5"/>
<evidence type="ECO:0000313" key="2">
    <source>
        <dbReference type="EMBL" id="CQR74135.1"/>
    </source>
</evidence>
<organism evidence="2 3">
    <name type="scientific">Sporomusa ovata</name>
    <dbReference type="NCBI Taxonomy" id="2378"/>
    <lineage>
        <taxon>Bacteria</taxon>
        <taxon>Bacillati</taxon>
        <taxon>Bacillota</taxon>
        <taxon>Negativicutes</taxon>
        <taxon>Selenomonadales</taxon>
        <taxon>Sporomusaceae</taxon>
        <taxon>Sporomusa</taxon>
    </lineage>
</organism>
<dbReference type="EMBL" id="CTRP01000014">
    <property type="protein sequence ID" value="CQR74135.1"/>
    <property type="molecule type" value="Genomic_DNA"/>
</dbReference>
<dbReference type="InterPro" id="IPR029052">
    <property type="entry name" value="Metallo-depent_PP-like"/>
</dbReference>
<sequence length="395" mass="44189">MRICHIADIHWGLGYPGPSPTARFDDICRVMDWVADRIITEGCEMVIVAGDMFRKADVSLDKASREIRAAAAWLRKLTSNNIEVLIISGTPSHDPSSAYELLKDYQMSQVTIVTEPTQFDIDSFGEGFSLALVPGMDRSNFVSRDEYKGLPAHEVHCLMTEHITDMCQSLLQDSNYSPAILVSHMTYDLADTGFEDVLQQNEAILTTDAIKGFDLVALGHIHRPQQNGCVFYPGSPERLSFNDEKVDAGFWIHELNEGKFESKFIHTPARKFITLQLNDNGIADFVNGNIDFEDVFGDINNAIVRLRYSCSENLNKALNRRMLEKALYDMGAFFVAEIKGDIERASDRLRDEGLTEAIGPVEAVRRWAVAHDIENAEADELAAMTAELMEVSNNA</sequence>